<dbReference type="Pfam" id="PF02225">
    <property type="entry name" value="PA"/>
    <property type="match status" value="1"/>
</dbReference>
<evidence type="ECO:0000256" key="10">
    <source>
        <dbReference type="SAM" id="SignalP"/>
    </source>
</evidence>
<evidence type="ECO:0000256" key="9">
    <source>
        <dbReference type="RuleBase" id="RU003355"/>
    </source>
</evidence>
<evidence type="ECO:0000256" key="8">
    <source>
        <dbReference type="PROSITE-ProRule" id="PRU01240"/>
    </source>
</evidence>
<evidence type="ECO:0000256" key="6">
    <source>
        <dbReference type="ARBA" id="ARBA00022801"/>
    </source>
</evidence>
<proteinExistence type="inferred from homology"/>
<dbReference type="PRINTS" id="PR00723">
    <property type="entry name" value="SUBTILISIN"/>
</dbReference>
<dbReference type="PANTHER" id="PTHR43806:SF65">
    <property type="entry name" value="SERINE PROTEASE APRX"/>
    <property type="match status" value="1"/>
</dbReference>
<keyword evidence="3" id="KW-0964">Secreted</keyword>
<comment type="caution">
    <text evidence="14">The sequence shown here is derived from an EMBL/GenBank/DDBJ whole genome shotgun (WGS) entry which is preliminary data.</text>
</comment>
<dbReference type="RefSeq" id="WP_069033551.1">
    <property type="nucleotide sequence ID" value="NZ_MDKC01000011.1"/>
</dbReference>
<feature type="chain" id="PRO_5047072775" evidence="10">
    <location>
        <begin position="24"/>
        <end position="1376"/>
    </location>
</feature>
<dbReference type="PROSITE" id="PS00138">
    <property type="entry name" value="SUBTILASE_SER"/>
    <property type="match status" value="1"/>
</dbReference>
<feature type="domain" description="PA" evidence="12">
    <location>
        <begin position="438"/>
        <end position="520"/>
    </location>
</feature>
<dbReference type="InterPro" id="IPR034213">
    <property type="entry name" value="S8_Vpr-like"/>
</dbReference>
<dbReference type="PANTHER" id="PTHR43806">
    <property type="entry name" value="PEPTIDASE S8"/>
    <property type="match status" value="1"/>
</dbReference>
<evidence type="ECO:0000313" key="14">
    <source>
        <dbReference type="EMBL" id="ODG92150.1"/>
    </source>
</evidence>
<dbReference type="InterPro" id="IPR023827">
    <property type="entry name" value="Peptidase_S8_Asp-AS"/>
</dbReference>
<dbReference type="CDD" id="cd07474">
    <property type="entry name" value="Peptidases_S8_subtilisin_Vpr-like"/>
    <property type="match status" value="1"/>
</dbReference>
<evidence type="ECO:0000259" key="11">
    <source>
        <dbReference type="Pfam" id="PF00082"/>
    </source>
</evidence>
<organism evidence="14 15">
    <name type="scientific">Gottfriedia luciferensis</name>
    <dbReference type="NCBI Taxonomy" id="178774"/>
    <lineage>
        <taxon>Bacteria</taxon>
        <taxon>Bacillati</taxon>
        <taxon>Bacillota</taxon>
        <taxon>Bacilli</taxon>
        <taxon>Bacillales</taxon>
        <taxon>Bacillaceae</taxon>
        <taxon>Gottfriedia</taxon>
    </lineage>
</organism>
<dbReference type="Proteomes" id="UP000094580">
    <property type="component" value="Unassembled WGS sequence"/>
</dbReference>
<dbReference type="InterPro" id="IPR015500">
    <property type="entry name" value="Peptidase_S8_subtilisin-rel"/>
</dbReference>
<dbReference type="SUPFAM" id="SSF63446">
    <property type="entry name" value="Type I dockerin domain"/>
    <property type="match status" value="1"/>
</dbReference>
<dbReference type="PROSITE" id="PS00137">
    <property type="entry name" value="SUBTILASE_HIS"/>
    <property type="match status" value="1"/>
</dbReference>
<dbReference type="InterPro" id="IPR010259">
    <property type="entry name" value="S8pro/Inhibitor_I9"/>
</dbReference>
<dbReference type="InterPro" id="IPR008969">
    <property type="entry name" value="CarboxyPept-like_regulatory"/>
</dbReference>
<evidence type="ECO:0000256" key="2">
    <source>
        <dbReference type="ARBA" id="ARBA00022512"/>
    </source>
</evidence>
<feature type="signal peptide" evidence="10">
    <location>
        <begin position="1"/>
        <end position="23"/>
    </location>
</feature>
<dbReference type="Pfam" id="PF00082">
    <property type="entry name" value="Peptidase_S8"/>
    <property type="match status" value="1"/>
</dbReference>
<keyword evidence="5 10" id="KW-0732">Signal</keyword>
<accession>A0ABX2ZQX8</accession>
<sequence>MGKKSKLLKSFSVLALTSSFILGSLGHVTQSTKAASPRNVDDILANLTSEQRAALNQLSTNEETGLQISKDTDLNSSDQTSVIVEFNNKPAKIAKLEASVEGKTLSETDANKLVDQDHESFSNDVEKVLTGDENKKINYKINRSYKHAFNGVSMSLPANQIKNLLKSKAVKTVWSNEKFSIDPPEVENDQLKTDEAKVANYTPYDGLDRLHAEGFTGKGIKVGILDTGMDYNHPDLKDAYKGGYDFVNNDNDPMETTYADWVKAGKPGSQNGADYYTEHGTHVAGIIGGRGVSNSEYKTVGAAPEADLYAYRVLGPGGGGTSDAIIAGIDRAVQDGMDVINMSLGATINDPLFATSIAVNNAVLSGVTTVVAAGNSGDKMFTLGSPGAAALALTVGASSVAIDIYQYTGVNNGKSYNIRQLTKNYKDDLTSLKGKTVQLVDVGLGDPSGYQNKDVKGKFVFMKRGVYTLDSKVSYAKAQGAAGVIMANDETNKAEGAIQTFLGESMNAIPSFSVSFDEGSVISAALKDGKSDFTFGDFKKIQTASDDLATFSSRGPSRVNYDIKPEVTAPGVSILSTVPFYVNDQKVDGTHTEDYKYAYARLSGTSMATPYVAGVSALLLQSNKDLQPEDVKSILMNTADPLSKNYSVYEVGSGRVDAYEAIHSNVELEVNDKTPMFVNGKQKLITELTGAMSFGSYGFNGEDISDSKTVTLKNRSEKAKTFDVNVKFQTGLRGSKDAASNGVTLEGPTTVKLNGINQKSIKFNLNIPKTAEKGTYEGYIIFTNSSDPTETYQIPFGGRVVNEGIDKFNIENPMYGTDTAWPANAYPFMDITFTLKSHMKAIDLVLQDPTTGEDLGLVGTFNAIAVNENQEYYTPAFNTIYYPFTGDSKNPISSHPVFAKTGHYKLRLVGTNEQGKTFSASSDFIYELGAPTMTSSFDSLDQKVIEVKDSQFDSNGQFLYDFNINLHDPETEEGTRLGLPVDQSNNSVVSFYNDGFPTNPIRTDKNGNYTDKILVRKQADPLKVQFYGFDAARNFNGNASNMLRVVFVDQNLPYFYVKANKQTVTTGDSVNYTVRSNNVKNIKTTKITMIKDSYASVENVVVNDAVKKYGDAQVSVESTPTKYIFTFNYLGDKALPEDLPLFNFDLKTANKWTTDSINWFGMSATTIDQSNVVTNNVYAYMESYKVKTMYSRLEGALRPEAAVDPIKGLNYAIDQSKIGAKVTVTSFDGKTVVESPVTDRYGSYLIDGLKADINPYTLKVDVPGYFTMNQKFELYSDVRGEIVGKRIRYNLPIAAAGDTNKDNVIDILDALAVQTYWGTNKASADFNFDKVVDAKDMNYVVKNYGLQNPTVENAPKAKTSYKGATLDTVLSQLGLQ</sequence>
<dbReference type="InterPro" id="IPR023828">
    <property type="entry name" value="Peptidase_S8_Ser-AS"/>
</dbReference>
<keyword evidence="15" id="KW-1185">Reference proteome</keyword>
<keyword evidence="4 8" id="KW-0645">Protease</keyword>
<dbReference type="InterPro" id="IPR003137">
    <property type="entry name" value="PA_domain"/>
</dbReference>
<dbReference type="CDD" id="cd02133">
    <property type="entry name" value="PA_C5a_like"/>
    <property type="match status" value="1"/>
</dbReference>
<evidence type="ECO:0000256" key="1">
    <source>
        <dbReference type="ARBA" id="ARBA00011073"/>
    </source>
</evidence>
<reference evidence="14 15" key="1">
    <citation type="submission" date="2016-07" db="EMBL/GenBank/DDBJ databases">
        <authorList>
            <person name="Townsley L."/>
            <person name="Shank E.A."/>
        </authorList>
    </citation>
    <scope>NUCLEOTIDE SEQUENCE [LARGE SCALE GENOMIC DNA]</scope>
    <source>
        <strain evidence="14 15">CH01</strain>
    </source>
</reference>
<evidence type="ECO:0000313" key="15">
    <source>
        <dbReference type="Proteomes" id="UP000094580"/>
    </source>
</evidence>
<feature type="domain" description="Peptidase S8/S53" evidence="11">
    <location>
        <begin position="217"/>
        <end position="654"/>
    </location>
</feature>
<dbReference type="Pfam" id="PF00404">
    <property type="entry name" value="Dockerin_1"/>
    <property type="match status" value="1"/>
</dbReference>
<evidence type="ECO:0000256" key="3">
    <source>
        <dbReference type="ARBA" id="ARBA00022525"/>
    </source>
</evidence>
<dbReference type="SUPFAM" id="SSF52743">
    <property type="entry name" value="Subtilisin-like"/>
    <property type="match status" value="1"/>
</dbReference>
<evidence type="ECO:0000256" key="4">
    <source>
        <dbReference type="ARBA" id="ARBA00022670"/>
    </source>
</evidence>
<dbReference type="PROSITE" id="PS51892">
    <property type="entry name" value="SUBTILASE"/>
    <property type="match status" value="1"/>
</dbReference>
<feature type="active site" description="Charge relay system" evidence="8">
    <location>
        <position position="279"/>
    </location>
</feature>
<dbReference type="EMBL" id="MDKC01000011">
    <property type="protein sequence ID" value="ODG92150.1"/>
    <property type="molecule type" value="Genomic_DNA"/>
</dbReference>
<dbReference type="PROSITE" id="PS00136">
    <property type="entry name" value="SUBTILASE_ASP"/>
    <property type="match status" value="1"/>
</dbReference>
<dbReference type="SUPFAM" id="SSF52025">
    <property type="entry name" value="PA domain"/>
    <property type="match status" value="1"/>
</dbReference>
<dbReference type="Pfam" id="PF05922">
    <property type="entry name" value="Inhibitor_I9"/>
    <property type="match status" value="1"/>
</dbReference>
<gene>
    <name evidence="14" type="ORF">BED47_20995</name>
</gene>
<dbReference type="InterPro" id="IPR002105">
    <property type="entry name" value="Dockerin_1_rpt"/>
</dbReference>
<dbReference type="InterPro" id="IPR022398">
    <property type="entry name" value="Peptidase_S8_His-AS"/>
</dbReference>
<evidence type="ECO:0000259" key="12">
    <source>
        <dbReference type="Pfam" id="PF02225"/>
    </source>
</evidence>
<feature type="domain" description="Inhibitor I9" evidence="13">
    <location>
        <begin position="82"/>
        <end position="179"/>
    </location>
</feature>
<dbReference type="Gene3D" id="3.40.50.200">
    <property type="entry name" value="Peptidase S8/S53 domain"/>
    <property type="match status" value="1"/>
</dbReference>
<dbReference type="InterPro" id="IPR046450">
    <property type="entry name" value="PA_dom_sf"/>
</dbReference>
<evidence type="ECO:0000259" key="13">
    <source>
        <dbReference type="Pfam" id="PF05922"/>
    </source>
</evidence>
<dbReference type="InterPro" id="IPR036439">
    <property type="entry name" value="Dockerin_dom_sf"/>
</dbReference>
<dbReference type="InterPro" id="IPR036852">
    <property type="entry name" value="Peptidase_S8/S53_dom_sf"/>
</dbReference>
<dbReference type="Gene3D" id="2.60.40.4130">
    <property type="match status" value="1"/>
</dbReference>
<dbReference type="InterPro" id="IPR050131">
    <property type="entry name" value="Peptidase_S8_subtilisin-like"/>
</dbReference>
<protein>
    <submittedName>
        <fullName evidence="14">Uncharacterized protein</fullName>
    </submittedName>
</protein>
<dbReference type="Gene3D" id="3.50.30.30">
    <property type="match status" value="1"/>
</dbReference>
<feature type="active site" description="Charge relay system" evidence="8">
    <location>
        <position position="606"/>
    </location>
</feature>
<dbReference type="SUPFAM" id="SSF49464">
    <property type="entry name" value="Carboxypeptidase regulatory domain-like"/>
    <property type="match status" value="1"/>
</dbReference>
<evidence type="ECO:0000256" key="7">
    <source>
        <dbReference type="ARBA" id="ARBA00022825"/>
    </source>
</evidence>
<keyword evidence="7 8" id="KW-0720">Serine protease</keyword>
<keyword evidence="2" id="KW-0134">Cell wall</keyword>
<name>A0ABX2ZQX8_9BACI</name>
<keyword evidence="6 8" id="KW-0378">Hydrolase</keyword>
<dbReference type="InterPro" id="IPR000209">
    <property type="entry name" value="Peptidase_S8/S53_dom"/>
</dbReference>
<feature type="active site" description="Charge relay system" evidence="8">
    <location>
        <position position="226"/>
    </location>
</feature>
<evidence type="ECO:0000256" key="5">
    <source>
        <dbReference type="ARBA" id="ARBA00022729"/>
    </source>
</evidence>
<comment type="similarity">
    <text evidence="1 8 9">Belongs to the peptidase S8 family.</text>
</comment>